<dbReference type="SUPFAM" id="SSF54909">
    <property type="entry name" value="Dimeric alpha+beta barrel"/>
    <property type="match status" value="1"/>
</dbReference>
<dbReference type="AlphaFoldDB" id="A0A5M3YM86"/>
<dbReference type="Pfam" id="PF07110">
    <property type="entry name" value="EthD"/>
    <property type="match status" value="1"/>
</dbReference>
<name>A0A5M3YM86_ASPTE</name>
<reference evidence="2 3" key="1">
    <citation type="submission" date="2020-01" db="EMBL/GenBank/DDBJ databases">
        <title>Aspergillus terreus IFO 6365 whole genome shotgun sequence.</title>
        <authorList>
            <person name="Kanamasa S."/>
            <person name="Takahashi H."/>
        </authorList>
    </citation>
    <scope>NUCLEOTIDE SEQUENCE [LARGE SCALE GENOMIC DNA]</scope>
    <source>
        <strain evidence="2 3">IFO 6365</strain>
    </source>
</reference>
<evidence type="ECO:0000256" key="1">
    <source>
        <dbReference type="ARBA" id="ARBA00005986"/>
    </source>
</evidence>
<dbReference type="OrthoDB" id="2519291at2759"/>
<protein>
    <submittedName>
        <fullName evidence="2">Inositol-3-phosphate synthase</fullName>
    </submittedName>
</protein>
<dbReference type="Proteomes" id="UP000452235">
    <property type="component" value="Unassembled WGS sequence"/>
</dbReference>
<keyword evidence="3" id="KW-1185">Reference proteome</keyword>
<comment type="similarity">
    <text evidence="1">Belongs to the tpcK family.</text>
</comment>
<accession>A0A5M3YM86</accession>
<evidence type="ECO:0000313" key="3">
    <source>
        <dbReference type="Proteomes" id="UP000452235"/>
    </source>
</evidence>
<dbReference type="GO" id="GO:0016491">
    <property type="term" value="F:oxidoreductase activity"/>
    <property type="evidence" value="ECO:0007669"/>
    <property type="project" value="InterPro"/>
</dbReference>
<proteinExistence type="inferred from homology"/>
<dbReference type="InterPro" id="IPR009799">
    <property type="entry name" value="EthD_dom"/>
</dbReference>
<organism evidence="2 3">
    <name type="scientific">Aspergillus terreus</name>
    <dbReference type="NCBI Taxonomy" id="33178"/>
    <lineage>
        <taxon>Eukaryota</taxon>
        <taxon>Fungi</taxon>
        <taxon>Dikarya</taxon>
        <taxon>Ascomycota</taxon>
        <taxon>Pezizomycotina</taxon>
        <taxon>Eurotiomycetes</taxon>
        <taxon>Eurotiomycetidae</taxon>
        <taxon>Eurotiales</taxon>
        <taxon>Aspergillaceae</taxon>
        <taxon>Aspergillus</taxon>
        <taxon>Aspergillus subgen. Circumdati</taxon>
    </lineage>
</organism>
<dbReference type="EMBL" id="BLJY01000001">
    <property type="protein sequence ID" value="GFF12082.1"/>
    <property type="molecule type" value="Genomic_DNA"/>
</dbReference>
<gene>
    <name evidence="2" type="ORF">ATEIFO6365_0001030500</name>
</gene>
<dbReference type="Gene3D" id="3.30.70.100">
    <property type="match status" value="1"/>
</dbReference>
<dbReference type="VEuPathDB" id="FungiDB:ATEG_08137"/>
<evidence type="ECO:0000313" key="2">
    <source>
        <dbReference type="EMBL" id="GFF12082.1"/>
    </source>
</evidence>
<dbReference type="InterPro" id="IPR011008">
    <property type="entry name" value="Dimeric_a/b-barrel"/>
</dbReference>
<comment type="caution">
    <text evidence="2">The sequence shown here is derived from an EMBL/GenBank/DDBJ whole genome shotgun (WGS) entry which is preliminary data.</text>
</comment>
<sequence length="144" mass="15638">MPKVSVLILATRRPDLSPAAFRTRYEAHVELLKRISTSDFPLSHRRSYIARTAATTSPPENEQPPPRNAATPAAVIVGQQADFDFDAVAELTFADDAALQAFMAKVSAPEAARQIAADEEGFLDRGRLRIVMLGEVVESTTSAN</sequence>